<comment type="pathway">
    <text evidence="11">Porphyrin-containing compound metabolism.</text>
</comment>
<keyword evidence="9 12" id="KW-0472">Membrane</keyword>
<dbReference type="AlphaFoldDB" id="A0A2A7S050"/>
<dbReference type="GO" id="GO:0016491">
    <property type="term" value="F:oxidoreductase activity"/>
    <property type="evidence" value="ECO:0007669"/>
    <property type="project" value="UniProtKB-KW"/>
</dbReference>
<feature type="transmembrane region" description="Helical" evidence="12">
    <location>
        <begin position="104"/>
        <end position="123"/>
    </location>
</feature>
<dbReference type="GO" id="GO:0016020">
    <property type="term" value="C:membrane"/>
    <property type="evidence" value="ECO:0007669"/>
    <property type="project" value="UniProtKB-SubCell"/>
</dbReference>
<evidence type="ECO:0000256" key="11">
    <source>
        <dbReference type="ARBA" id="ARBA00023444"/>
    </source>
</evidence>
<dbReference type="RefSeq" id="WP_096750159.1">
    <property type="nucleotide sequence ID" value="NZ_CADEPO010000001.1"/>
</dbReference>
<evidence type="ECO:0000256" key="1">
    <source>
        <dbReference type="ARBA" id="ARBA00004141"/>
    </source>
</evidence>
<accession>A0A2A7S050</accession>
<evidence type="ECO:0000256" key="8">
    <source>
        <dbReference type="ARBA" id="ARBA00023133"/>
    </source>
</evidence>
<keyword evidence="6" id="KW-0560">Oxidoreductase</keyword>
<evidence type="ECO:0000256" key="12">
    <source>
        <dbReference type="SAM" id="Phobius"/>
    </source>
</evidence>
<comment type="caution">
    <text evidence="13">The sequence shown here is derived from an EMBL/GenBank/DDBJ whole genome shotgun (WGS) entry which is preliminary data.</text>
</comment>
<keyword evidence="8" id="KW-0350">Heme biosynthesis</keyword>
<dbReference type="InterPro" id="IPR050450">
    <property type="entry name" value="COX15/CtaA_HemeA_synthase"/>
</dbReference>
<feature type="transmembrane region" description="Helical" evidence="12">
    <location>
        <begin position="65"/>
        <end position="84"/>
    </location>
</feature>
<reference evidence="14" key="1">
    <citation type="submission" date="2017-09" db="EMBL/GenBank/DDBJ databases">
        <title>FDA dAtabase for Regulatory Grade micrObial Sequences (FDA-ARGOS): Supporting development and validation of Infectious Disease Dx tests.</title>
        <authorList>
            <person name="Minogue T."/>
            <person name="Wolcott M."/>
            <person name="Wasieloski L."/>
            <person name="Aguilar W."/>
            <person name="Moore D."/>
            <person name="Tallon L."/>
            <person name="Sadzewicz L."/>
            <person name="Ott S."/>
            <person name="Zhao X."/>
            <person name="Nagaraj S."/>
            <person name="Vavikolanu K."/>
            <person name="Aluvathingal J."/>
            <person name="Nadendla S."/>
            <person name="Sichtig H."/>
        </authorList>
    </citation>
    <scope>NUCLEOTIDE SEQUENCE [LARGE SCALE GENOMIC DNA]</scope>
    <source>
        <strain evidence="14">FDAARGOS_390</strain>
    </source>
</reference>
<protein>
    <submittedName>
        <fullName evidence="13">Heme A synthase</fullName>
    </submittedName>
</protein>
<evidence type="ECO:0000256" key="5">
    <source>
        <dbReference type="ARBA" id="ARBA00022989"/>
    </source>
</evidence>
<keyword evidence="7" id="KW-0408">Iron</keyword>
<dbReference type="Pfam" id="PF02628">
    <property type="entry name" value="COX15-CtaA"/>
    <property type="match status" value="1"/>
</dbReference>
<dbReference type="PANTHER" id="PTHR35457">
    <property type="entry name" value="HEME A SYNTHASE"/>
    <property type="match status" value="1"/>
</dbReference>
<evidence type="ECO:0000313" key="14">
    <source>
        <dbReference type="Proteomes" id="UP000220629"/>
    </source>
</evidence>
<feature type="transmembrane region" description="Helical" evidence="12">
    <location>
        <begin position="273"/>
        <end position="293"/>
    </location>
</feature>
<keyword evidence="4" id="KW-0479">Metal-binding</keyword>
<organism evidence="13 14">
    <name type="scientific">Burkholderia gladioli</name>
    <name type="common">Pseudomonas marginata</name>
    <name type="synonym">Phytomonas marginata</name>
    <dbReference type="NCBI Taxonomy" id="28095"/>
    <lineage>
        <taxon>Bacteria</taxon>
        <taxon>Pseudomonadati</taxon>
        <taxon>Pseudomonadota</taxon>
        <taxon>Betaproteobacteria</taxon>
        <taxon>Burkholderiales</taxon>
        <taxon>Burkholderiaceae</taxon>
        <taxon>Burkholderia</taxon>
    </lineage>
</organism>
<evidence type="ECO:0000313" key="13">
    <source>
        <dbReference type="EMBL" id="PEH36882.1"/>
    </source>
</evidence>
<dbReference type="GO" id="GO:0006784">
    <property type="term" value="P:heme A biosynthetic process"/>
    <property type="evidence" value="ECO:0007669"/>
    <property type="project" value="InterPro"/>
</dbReference>
<sequence>MYLLQLGLIGLTIALLPLSYVWVKADDDKFRKLVWMTTFFTLDLVMFGGFTRLTDSGLGCPDWPGCYGTSSPFIAHAAISAAHLAMPSGPVSMGKAWIEMIHRYFAMAIGVLIIAQVLIAWVARARRRPLSVSPWWPTGLLLLILVQGAFGAWTVTMKLQPVIVTIHLLLGLSLLGALGWLAARMTPLPAHAPEAGRHRAAALAALLLLVVQIALGGWVSTNYAVLACTDFPTCNGQWVPPMDFAHGFHLWRALGMSADGEVITQDALVAIHWTHRTFAFVVIAYLVAFAWRMRRYASLRRPADGVLLVVVIQFVTGLTNIVLQWPLPVAVAHNGGAAILLLLLVMLNFRILSSRPGRAVLPARDIAPA</sequence>
<evidence type="ECO:0000256" key="7">
    <source>
        <dbReference type="ARBA" id="ARBA00023004"/>
    </source>
</evidence>
<evidence type="ECO:0000256" key="2">
    <source>
        <dbReference type="ARBA" id="ARBA00022475"/>
    </source>
</evidence>
<dbReference type="EMBL" id="PDDY01000004">
    <property type="protein sequence ID" value="PEH36882.1"/>
    <property type="molecule type" value="Genomic_DNA"/>
</dbReference>
<dbReference type="Proteomes" id="UP000220629">
    <property type="component" value="Unassembled WGS sequence"/>
</dbReference>
<evidence type="ECO:0000256" key="3">
    <source>
        <dbReference type="ARBA" id="ARBA00022692"/>
    </source>
</evidence>
<feature type="transmembrane region" description="Helical" evidence="12">
    <location>
        <begin position="135"/>
        <end position="156"/>
    </location>
</feature>
<keyword evidence="3 12" id="KW-0812">Transmembrane</keyword>
<keyword evidence="2" id="KW-1003">Cell membrane</keyword>
<feature type="transmembrane region" description="Helical" evidence="12">
    <location>
        <begin position="331"/>
        <end position="349"/>
    </location>
</feature>
<evidence type="ECO:0000256" key="9">
    <source>
        <dbReference type="ARBA" id="ARBA00023136"/>
    </source>
</evidence>
<proteinExistence type="predicted"/>
<dbReference type="InterPro" id="IPR003780">
    <property type="entry name" value="COX15/CtaA_fam"/>
</dbReference>
<dbReference type="GO" id="GO:0046872">
    <property type="term" value="F:metal ion binding"/>
    <property type="evidence" value="ECO:0007669"/>
    <property type="project" value="UniProtKB-KW"/>
</dbReference>
<feature type="transmembrane region" description="Helical" evidence="12">
    <location>
        <begin position="305"/>
        <end position="325"/>
    </location>
</feature>
<keyword evidence="5 12" id="KW-1133">Transmembrane helix</keyword>
<feature type="transmembrane region" description="Helical" evidence="12">
    <location>
        <begin position="162"/>
        <end position="181"/>
    </location>
</feature>
<comment type="subcellular location">
    <subcellularLocation>
        <location evidence="1">Membrane</location>
        <topology evidence="1">Multi-pass membrane protein</topology>
    </subcellularLocation>
</comment>
<keyword evidence="10" id="KW-1015">Disulfide bond</keyword>
<evidence type="ECO:0000256" key="10">
    <source>
        <dbReference type="ARBA" id="ARBA00023157"/>
    </source>
</evidence>
<feature type="transmembrane region" description="Helical" evidence="12">
    <location>
        <begin position="201"/>
        <end position="219"/>
    </location>
</feature>
<evidence type="ECO:0000256" key="4">
    <source>
        <dbReference type="ARBA" id="ARBA00022723"/>
    </source>
</evidence>
<dbReference type="PANTHER" id="PTHR35457:SF1">
    <property type="entry name" value="HEME A SYNTHASE"/>
    <property type="match status" value="1"/>
</dbReference>
<evidence type="ECO:0000256" key="6">
    <source>
        <dbReference type="ARBA" id="ARBA00023002"/>
    </source>
</evidence>
<feature type="transmembrane region" description="Helical" evidence="12">
    <location>
        <begin position="33"/>
        <end position="53"/>
    </location>
</feature>
<gene>
    <name evidence="13" type="ORF">CRM94_20015</name>
</gene>
<name>A0A2A7S050_BURGA</name>